<dbReference type="HOGENOM" id="CLU_1784856_0_0_6"/>
<evidence type="ECO:0000313" key="3">
    <source>
        <dbReference type="Proteomes" id="UP000028839"/>
    </source>
</evidence>
<proteinExistence type="predicted"/>
<evidence type="ECO:0000256" key="1">
    <source>
        <dbReference type="SAM" id="Phobius"/>
    </source>
</evidence>
<feature type="transmembrane region" description="Helical" evidence="1">
    <location>
        <begin position="12"/>
        <end position="35"/>
    </location>
</feature>
<feature type="transmembrane region" description="Helical" evidence="1">
    <location>
        <begin position="84"/>
        <end position="103"/>
    </location>
</feature>
<dbReference type="EMBL" id="JPGN01000075">
    <property type="protein sequence ID" value="KFI18750.1"/>
    <property type="molecule type" value="Genomic_DNA"/>
</dbReference>
<gene>
    <name evidence="2" type="ORF">IB75_13280</name>
</gene>
<reference evidence="2 3" key="1">
    <citation type="submission" date="2014-07" db="EMBL/GenBank/DDBJ databases">
        <title>Comparative analysis of Nitrosococcus oceani genome inventories of strains from Pacific and Atlantic gyres.</title>
        <authorList>
            <person name="Lim C.K."/>
            <person name="Wang L."/>
            <person name="Sayavedra-Soto L.A."/>
            <person name="Klotz M.G."/>
        </authorList>
    </citation>
    <scope>NUCLEOTIDE SEQUENCE [LARGE SCALE GENOMIC DNA]</scope>
    <source>
        <strain evidence="2 3">C-27</strain>
    </source>
</reference>
<protein>
    <submittedName>
        <fullName evidence="2">Uncharacterized protein</fullName>
    </submittedName>
</protein>
<dbReference type="AlphaFoldDB" id="A0A0E2Z5M8"/>
<organism evidence="2 3">
    <name type="scientific">Nitrosococcus oceani C-27</name>
    <dbReference type="NCBI Taxonomy" id="314279"/>
    <lineage>
        <taxon>Bacteria</taxon>
        <taxon>Pseudomonadati</taxon>
        <taxon>Pseudomonadota</taxon>
        <taxon>Gammaproteobacteria</taxon>
        <taxon>Chromatiales</taxon>
        <taxon>Chromatiaceae</taxon>
        <taxon>Nitrosococcus</taxon>
    </lineage>
</organism>
<feature type="transmembrane region" description="Helical" evidence="1">
    <location>
        <begin position="55"/>
        <end position="77"/>
    </location>
</feature>
<dbReference type="OrthoDB" id="5770329at2"/>
<dbReference type="Proteomes" id="UP000028839">
    <property type="component" value="Unassembled WGS sequence"/>
</dbReference>
<accession>A0A0E2Z5M8</accession>
<keyword evidence="1" id="KW-0812">Transmembrane</keyword>
<sequence length="145" mass="15831">MNETQARLEQRHPITIFLSIFLAIASGIALIGYLFTITGAKRLSLEQQLLIDTLAWPEVGLTLLINATIFIAALALYLHRRLALYFFLAAIVADLGRLLLIAFKKGSLAAVFSAGIGGEGLLLVLVILLGTCAYTWRLYRAGILD</sequence>
<feature type="transmembrane region" description="Helical" evidence="1">
    <location>
        <begin position="109"/>
        <end position="136"/>
    </location>
</feature>
<comment type="caution">
    <text evidence="2">The sequence shown here is derived from an EMBL/GenBank/DDBJ whole genome shotgun (WGS) entry which is preliminary data.</text>
</comment>
<evidence type="ECO:0000313" key="2">
    <source>
        <dbReference type="EMBL" id="KFI18750.1"/>
    </source>
</evidence>
<keyword evidence="1" id="KW-1133">Transmembrane helix</keyword>
<name>A0A0E2Z5M8_9GAMM</name>
<keyword evidence="1" id="KW-0472">Membrane</keyword>